<evidence type="ECO:0000259" key="6">
    <source>
        <dbReference type="Pfam" id="PF15982"/>
    </source>
</evidence>
<keyword evidence="3" id="KW-0812">Transmembrane</keyword>
<gene>
    <name evidence="7" type="primary">Contig14087.g15019</name>
    <name evidence="7" type="ORF">STYLEM_4609</name>
</gene>
<keyword evidence="5" id="KW-0472">Membrane</keyword>
<dbReference type="Pfam" id="PF15982">
    <property type="entry name" value="TMEM135_C_rich"/>
    <property type="match status" value="1"/>
</dbReference>
<keyword evidence="4" id="KW-1133">Transmembrane helix</keyword>
<dbReference type="PANTHER" id="PTHR12459">
    <property type="entry name" value="TRANSMEMBRANE PROTEIN 135-RELATED"/>
    <property type="match status" value="1"/>
</dbReference>
<organism evidence="7 8">
    <name type="scientific">Stylonychia lemnae</name>
    <name type="common">Ciliate</name>
    <dbReference type="NCBI Taxonomy" id="5949"/>
    <lineage>
        <taxon>Eukaryota</taxon>
        <taxon>Sar</taxon>
        <taxon>Alveolata</taxon>
        <taxon>Ciliophora</taxon>
        <taxon>Intramacronucleata</taxon>
        <taxon>Spirotrichea</taxon>
        <taxon>Stichotrichia</taxon>
        <taxon>Sporadotrichida</taxon>
        <taxon>Oxytrichidae</taxon>
        <taxon>Stylonychinae</taxon>
        <taxon>Stylonychia</taxon>
    </lineage>
</organism>
<comment type="subcellular location">
    <subcellularLocation>
        <location evidence="1">Endomembrane system</location>
        <topology evidence="1">Multi-pass membrane protein</topology>
    </subcellularLocation>
</comment>
<accession>A0A078A286</accession>
<evidence type="ECO:0000256" key="5">
    <source>
        <dbReference type="ARBA" id="ARBA00023136"/>
    </source>
</evidence>
<sequence>MNNLLKGSIKLEDISEPFKIFLERSGTGRVECCHVHPGFDCHSWFISKFPIVFRNCLGIYSAIHILPLMIFKYKQLKENPRKVLKRALKNLIRSTLFLTFQVMLVRFGCCYLQRIFGSNQWVGLFTGILSTSSIIFEEASRRVELTLYVVPKVVQTFIQFCLRRNNFLRQTIGSQVSQNVLQKFCLAIGMGLLSVGAIGKDEFVKKSFANILKGLWQ</sequence>
<dbReference type="InterPro" id="IPR031926">
    <property type="entry name" value="TMEM135_N"/>
</dbReference>
<comment type="similarity">
    <text evidence="2">Belongs to the TMEM135 family.</text>
</comment>
<dbReference type="AlphaFoldDB" id="A0A078A286"/>
<evidence type="ECO:0000256" key="4">
    <source>
        <dbReference type="ARBA" id="ARBA00022989"/>
    </source>
</evidence>
<evidence type="ECO:0000256" key="2">
    <source>
        <dbReference type="ARBA" id="ARBA00008924"/>
    </source>
</evidence>
<keyword evidence="8" id="KW-1185">Reference proteome</keyword>
<dbReference type="GO" id="GO:0012505">
    <property type="term" value="C:endomembrane system"/>
    <property type="evidence" value="ECO:0007669"/>
    <property type="project" value="UniProtKB-SubCell"/>
</dbReference>
<proteinExistence type="inferred from homology"/>
<reference evidence="7 8" key="1">
    <citation type="submission" date="2014-06" db="EMBL/GenBank/DDBJ databases">
        <authorList>
            <person name="Swart Estienne"/>
        </authorList>
    </citation>
    <scope>NUCLEOTIDE SEQUENCE [LARGE SCALE GENOMIC DNA]</scope>
    <source>
        <strain evidence="7 8">130c</strain>
    </source>
</reference>
<dbReference type="InParanoid" id="A0A078A286"/>
<evidence type="ECO:0000256" key="3">
    <source>
        <dbReference type="ARBA" id="ARBA00022692"/>
    </source>
</evidence>
<protein>
    <recommendedName>
        <fullName evidence="6">Transmembrane protein 135 N-terminal domain-containing protein</fullName>
    </recommendedName>
</protein>
<evidence type="ECO:0000256" key="1">
    <source>
        <dbReference type="ARBA" id="ARBA00004127"/>
    </source>
</evidence>
<dbReference type="Proteomes" id="UP000039865">
    <property type="component" value="Unassembled WGS sequence"/>
</dbReference>
<evidence type="ECO:0000313" key="8">
    <source>
        <dbReference type="Proteomes" id="UP000039865"/>
    </source>
</evidence>
<dbReference type="EMBL" id="CCKQ01004457">
    <property type="protein sequence ID" value="CDW75618.1"/>
    <property type="molecule type" value="Genomic_DNA"/>
</dbReference>
<name>A0A078A286_STYLE</name>
<evidence type="ECO:0000313" key="7">
    <source>
        <dbReference type="EMBL" id="CDW75618.1"/>
    </source>
</evidence>
<dbReference type="OMA" id="PFSCEIV"/>
<feature type="domain" description="Transmembrane protein 135 N-terminal" evidence="6">
    <location>
        <begin position="51"/>
        <end position="159"/>
    </location>
</feature>
<dbReference type="OrthoDB" id="291792at2759"/>
<dbReference type="PANTHER" id="PTHR12459:SF15">
    <property type="entry name" value="TRANSMEMBRANE PROTEIN 135"/>
    <property type="match status" value="1"/>
</dbReference>
<dbReference type="InterPro" id="IPR026749">
    <property type="entry name" value="Tmem135"/>
</dbReference>